<reference evidence="1 2" key="1">
    <citation type="journal article" date="2024" name="G3 (Bethesda)">
        <title>Genome assembly of Hibiscus sabdariffa L. provides insights into metabolisms of medicinal natural products.</title>
        <authorList>
            <person name="Kim T."/>
        </authorList>
    </citation>
    <scope>NUCLEOTIDE SEQUENCE [LARGE SCALE GENOMIC DNA]</scope>
    <source>
        <strain evidence="1">TK-2024</strain>
        <tissue evidence="1">Old leaves</tissue>
    </source>
</reference>
<sequence length="66" mass="7644">MKAIPELSKRQKEISGFFAQATEEGNQHEREVVTKEAKLQMSNTKDDALLTQLQRSMYELMQPTKM</sequence>
<dbReference type="EMBL" id="JBBPBM010002374">
    <property type="protein sequence ID" value="KAK8478970.1"/>
    <property type="molecule type" value="Genomic_DNA"/>
</dbReference>
<evidence type="ECO:0000313" key="2">
    <source>
        <dbReference type="Proteomes" id="UP001472677"/>
    </source>
</evidence>
<name>A0ABR1ZF54_9ROSI</name>
<organism evidence="1 2">
    <name type="scientific">Hibiscus sabdariffa</name>
    <name type="common">roselle</name>
    <dbReference type="NCBI Taxonomy" id="183260"/>
    <lineage>
        <taxon>Eukaryota</taxon>
        <taxon>Viridiplantae</taxon>
        <taxon>Streptophyta</taxon>
        <taxon>Embryophyta</taxon>
        <taxon>Tracheophyta</taxon>
        <taxon>Spermatophyta</taxon>
        <taxon>Magnoliopsida</taxon>
        <taxon>eudicotyledons</taxon>
        <taxon>Gunneridae</taxon>
        <taxon>Pentapetalae</taxon>
        <taxon>rosids</taxon>
        <taxon>malvids</taxon>
        <taxon>Malvales</taxon>
        <taxon>Malvaceae</taxon>
        <taxon>Malvoideae</taxon>
        <taxon>Hibiscus</taxon>
    </lineage>
</organism>
<accession>A0ABR1ZF54</accession>
<protein>
    <submittedName>
        <fullName evidence="1">Uncharacterized protein</fullName>
    </submittedName>
</protein>
<keyword evidence="2" id="KW-1185">Reference proteome</keyword>
<comment type="caution">
    <text evidence="1">The sequence shown here is derived from an EMBL/GenBank/DDBJ whole genome shotgun (WGS) entry which is preliminary data.</text>
</comment>
<proteinExistence type="predicted"/>
<evidence type="ECO:0000313" key="1">
    <source>
        <dbReference type="EMBL" id="KAK8478970.1"/>
    </source>
</evidence>
<gene>
    <name evidence="1" type="ORF">V6N12_020257</name>
</gene>
<dbReference type="Proteomes" id="UP001472677">
    <property type="component" value="Unassembled WGS sequence"/>
</dbReference>